<keyword evidence="2" id="KW-1185">Reference proteome</keyword>
<evidence type="ECO:0000313" key="2">
    <source>
        <dbReference type="Proteomes" id="UP001162001"/>
    </source>
</evidence>
<proteinExistence type="predicted"/>
<protein>
    <submittedName>
        <fullName evidence="1">Uncharacterized protein</fullName>
    </submittedName>
</protein>
<accession>A0A7D3V5E8</accession>
<name>A0A7D3V5E8_9VIRU</name>
<sequence length="515" mass="56967">MATTTPTPVNLLQEGPVLIDPKEFMDPVQQAVYSKIPFGTPSPVGKATKAAQNKGEYYAQVWDTLTDDKKKELQAAAYLKAQQFNVNPKDVESTIRNAFFKIAHADVLAPEDAVKEDEKFFDVTLKEVIVRKADGKAYMLKNGKEISLDFDNADMLSHLKNSQCFSLGLGKDQCATVFECLVNGNLDKKCLDALKTNKDGFFAAAKDQISNIHPVLALRVLQQFGFKKYKDSLDGLWKVQSVNHWLNSTVKGKFNDADIKEIFRGDSRDVLNYINLVAEHVNANPAILNKGYSGSPSQKVAPEVPAYAKQLGIRYERPVTSENLFGYDALRLKTHLKLTRLQRPFTFASGAVSTPFGSTFGPAPMLQAVQTGGGSQCDYIIKKMNSNGNVTSGALIINYWKALEAGLARRGVKLNPTDTANLTKKIEQLQSVEKEVLRTLCFIDEFNTLKDAFPGMHTDDLLSESKLKMIVDRYDKVLSKQSTVENSILDAIIKIQDLVSSDVSLGGLKSFNTDV</sequence>
<gene>
    <name evidence="1" type="ORF">Fadolivirus_1_477</name>
</gene>
<reference evidence="1 2" key="1">
    <citation type="submission" date="2020-04" db="EMBL/GenBank/DDBJ databases">
        <title>Advantages and limits of metagenomic assembly and binning of a giant virus.</title>
        <authorList>
            <person name="Schulz F."/>
            <person name="Andreani J."/>
            <person name="Francis R."/>
            <person name="Boudjemaa H."/>
            <person name="Bou Khalil J.Y."/>
            <person name="Lee J."/>
            <person name="La Scola B."/>
            <person name="Woyke T."/>
        </authorList>
    </citation>
    <scope>NUCLEOTIDE SEQUENCE [LARGE SCALE GENOMIC DNA]</scope>
    <source>
        <strain evidence="1 2">FV1/VV64</strain>
    </source>
</reference>
<organism evidence="1 2">
    <name type="scientific">Fadolivirus FV1/VV64</name>
    <dbReference type="NCBI Taxonomy" id="3070911"/>
    <lineage>
        <taxon>Viruses</taxon>
        <taxon>Varidnaviria</taxon>
        <taxon>Bamfordvirae</taxon>
        <taxon>Nucleocytoviricota</taxon>
        <taxon>Megaviricetes</taxon>
        <taxon>Imitervirales</taxon>
        <taxon>Mimiviridae</taxon>
        <taxon>Klosneuvirinae</taxon>
        <taxon>Fadolivirus</taxon>
        <taxon>Fadolivirus algeromassiliense</taxon>
    </lineage>
</organism>
<dbReference type="Proteomes" id="UP001162001">
    <property type="component" value="Segment"/>
</dbReference>
<evidence type="ECO:0000313" key="1">
    <source>
        <dbReference type="EMBL" id="QKF93935.1"/>
    </source>
</evidence>
<dbReference type="EMBL" id="MT418680">
    <property type="protein sequence ID" value="QKF93935.1"/>
    <property type="molecule type" value="Genomic_DNA"/>
</dbReference>